<dbReference type="EMBL" id="AGJK01000178">
    <property type="protein sequence ID" value="EHP90498.1"/>
    <property type="molecule type" value="Genomic_DNA"/>
</dbReference>
<name>H1KPQ1_METEX</name>
<sequence length="176" mass="19635">MKLDSAAPVIAQAISGFIVPYKHSPKTIREYYATCLRQAVRQFEMFVTPLVSRAAQDRATALGLGDLSQYRWLSRNRIMENGAHIFHWEHAQTVGHMSRMLTSMEDPTLPKIEAVVRSAVIVWVLKTEDAELRRLGYNTNRPDWRAAYAAAGIEVLHRAEGALPGWTATGATDGEA</sequence>
<accession>H1KPQ1</accession>
<comment type="caution">
    <text evidence="1">The sequence shown here is derived from an EMBL/GenBank/DDBJ whole genome shotgun (WGS) entry which is preliminary data.</text>
</comment>
<gene>
    <name evidence="1" type="ORF">MetexDRAFT_4627</name>
</gene>
<evidence type="ECO:0000313" key="2">
    <source>
        <dbReference type="Proteomes" id="UP000004382"/>
    </source>
</evidence>
<organism evidence="1 2">
    <name type="scientific">Methylorubrum extorquens DSM 13060</name>
    <dbReference type="NCBI Taxonomy" id="882800"/>
    <lineage>
        <taxon>Bacteria</taxon>
        <taxon>Pseudomonadati</taxon>
        <taxon>Pseudomonadota</taxon>
        <taxon>Alphaproteobacteria</taxon>
        <taxon>Hyphomicrobiales</taxon>
        <taxon>Methylobacteriaceae</taxon>
        <taxon>Methylorubrum</taxon>
    </lineage>
</organism>
<protein>
    <submittedName>
        <fullName evidence="1">Uncharacterized protein</fullName>
    </submittedName>
</protein>
<dbReference type="AlphaFoldDB" id="H1KPQ1"/>
<dbReference type="Proteomes" id="UP000004382">
    <property type="component" value="Unassembled WGS sequence"/>
</dbReference>
<reference evidence="1 2" key="1">
    <citation type="submission" date="2011-09" db="EMBL/GenBank/DDBJ databases">
        <title>The draft genome of Methylobacterium extorquens DSM 13060.</title>
        <authorList>
            <consortium name="US DOE Joint Genome Institute (JGI-PGF)"/>
            <person name="Lucas S."/>
            <person name="Han J."/>
            <person name="Lapidus A."/>
            <person name="Cheng J.-F."/>
            <person name="Goodwin L."/>
            <person name="Pitluck S."/>
            <person name="Peters L."/>
            <person name="Land M.L."/>
            <person name="Hauser L."/>
            <person name="Koskimaki J."/>
            <person name="Halonen O."/>
            <person name="Pirttila A."/>
            <person name="Frank C."/>
            <person name="Woyke T.J."/>
        </authorList>
    </citation>
    <scope>NUCLEOTIDE SEQUENCE [LARGE SCALE GENOMIC DNA]</scope>
    <source>
        <strain evidence="1 2">DSM 13060</strain>
    </source>
</reference>
<evidence type="ECO:0000313" key="1">
    <source>
        <dbReference type="EMBL" id="EHP90498.1"/>
    </source>
</evidence>
<proteinExistence type="predicted"/>